<gene>
    <name evidence="9" type="ORF">AMATHDRAFT_68629</name>
</gene>
<accession>A0A2A9N8B9</accession>
<evidence type="ECO:0000313" key="10">
    <source>
        <dbReference type="Proteomes" id="UP000242287"/>
    </source>
</evidence>
<dbReference type="SUPFAM" id="SSF144232">
    <property type="entry name" value="HIT/MYND zinc finger-like"/>
    <property type="match status" value="1"/>
</dbReference>
<dbReference type="PANTHER" id="PTHR24171">
    <property type="entry name" value="ANKYRIN REPEAT DOMAIN-CONTAINING PROTEIN 39-RELATED"/>
    <property type="match status" value="1"/>
</dbReference>
<dbReference type="EMBL" id="KZ302144">
    <property type="protein sequence ID" value="PFH46965.1"/>
    <property type="molecule type" value="Genomic_DNA"/>
</dbReference>
<evidence type="ECO:0000256" key="2">
    <source>
        <dbReference type="ARBA" id="ARBA00022737"/>
    </source>
</evidence>
<dbReference type="InterPro" id="IPR002110">
    <property type="entry name" value="Ankyrin_rpt"/>
</dbReference>
<evidence type="ECO:0000256" key="1">
    <source>
        <dbReference type="ARBA" id="ARBA00022723"/>
    </source>
</evidence>
<sequence>MNVSFEDIACILSPLGFISSDDGGKELCDLYLQRTQQLNQNELSTFGKMCYTGCLDGITKILESEDIPHLDAAETPLKLGYATLIVLGAQRISRIAPKQPKKKIAKVSPFKHIESLSHLISMGLDVDVPSIAGFTALHHAVTATNKCDEPELELARILVTEGQANVNYQDQFGKVPLFGAVKRNHVSAVELLMQSGADLYIPDADGCSPDGWYMGYGPQVTAVITKWMDRRKGVVLPRAEKQCDNCARRDATLKNCAECQVFRYCSGECQAEHWPMHKLTCKPFTPENSVTVKPSYGFESLPFGQMMSTANLIRGATGVPAIPQTAAQQRVANIPKNLTPSKPKSIVIKVQPPFTSGAPSSMPMLVYTKKRDLTCYIIKRDNPRQYEQLAKVIREKGVGGAKGYFVAILKSKDELVIRTSDVLAAQPF</sequence>
<keyword evidence="10" id="KW-1185">Reference proteome</keyword>
<evidence type="ECO:0000256" key="6">
    <source>
        <dbReference type="PROSITE-ProRule" id="PRU00023"/>
    </source>
</evidence>
<dbReference type="SMART" id="SM00248">
    <property type="entry name" value="ANK"/>
    <property type="match status" value="2"/>
</dbReference>
<evidence type="ECO:0000256" key="3">
    <source>
        <dbReference type="ARBA" id="ARBA00022771"/>
    </source>
</evidence>
<feature type="domain" description="MYND-type" evidence="8">
    <location>
        <begin position="243"/>
        <end position="281"/>
    </location>
</feature>
<keyword evidence="3 7" id="KW-0863">Zinc-finger</keyword>
<dbReference type="SUPFAM" id="SSF48403">
    <property type="entry name" value="Ankyrin repeat"/>
    <property type="match status" value="1"/>
</dbReference>
<dbReference type="PROSITE" id="PS50297">
    <property type="entry name" value="ANK_REP_REGION"/>
    <property type="match status" value="1"/>
</dbReference>
<evidence type="ECO:0000256" key="5">
    <source>
        <dbReference type="ARBA" id="ARBA00023043"/>
    </source>
</evidence>
<keyword evidence="5 6" id="KW-0040">ANK repeat</keyword>
<feature type="repeat" description="ANK" evidence="6">
    <location>
        <begin position="172"/>
        <end position="204"/>
    </location>
</feature>
<organism evidence="9 10">
    <name type="scientific">Amanita thiersii Skay4041</name>
    <dbReference type="NCBI Taxonomy" id="703135"/>
    <lineage>
        <taxon>Eukaryota</taxon>
        <taxon>Fungi</taxon>
        <taxon>Dikarya</taxon>
        <taxon>Basidiomycota</taxon>
        <taxon>Agaricomycotina</taxon>
        <taxon>Agaricomycetes</taxon>
        <taxon>Agaricomycetidae</taxon>
        <taxon>Agaricales</taxon>
        <taxon>Pluteineae</taxon>
        <taxon>Amanitaceae</taxon>
        <taxon>Amanita</taxon>
    </lineage>
</organism>
<name>A0A2A9N8B9_9AGAR</name>
<evidence type="ECO:0000256" key="7">
    <source>
        <dbReference type="PROSITE-ProRule" id="PRU00134"/>
    </source>
</evidence>
<dbReference type="Gene3D" id="6.10.140.2220">
    <property type="match status" value="1"/>
</dbReference>
<dbReference type="Gene3D" id="1.25.40.20">
    <property type="entry name" value="Ankyrin repeat-containing domain"/>
    <property type="match status" value="1"/>
</dbReference>
<dbReference type="InterPro" id="IPR002893">
    <property type="entry name" value="Znf_MYND"/>
</dbReference>
<evidence type="ECO:0000313" key="9">
    <source>
        <dbReference type="EMBL" id="PFH46965.1"/>
    </source>
</evidence>
<dbReference type="PROSITE" id="PS01360">
    <property type="entry name" value="ZF_MYND_1"/>
    <property type="match status" value="1"/>
</dbReference>
<evidence type="ECO:0000256" key="4">
    <source>
        <dbReference type="ARBA" id="ARBA00022833"/>
    </source>
</evidence>
<keyword evidence="1" id="KW-0479">Metal-binding</keyword>
<evidence type="ECO:0000259" key="8">
    <source>
        <dbReference type="PROSITE" id="PS50865"/>
    </source>
</evidence>
<dbReference type="Proteomes" id="UP000242287">
    <property type="component" value="Unassembled WGS sequence"/>
</dbReference>
<dbReference type="InterPro" id="IPR036770">
    <property type="entry name" value="Ankyrin_rpt-contain_sf"/>
</dbReference>
<dbReference type="PROSITE" id="PS50865">
    <property type="entry name" value="ZF_MYND_2"/>
    <property type="match status" value="1"/>
</dbReference>
<dbReference type="GO" id="GO:0008270">
    <property type="term" value="F:zinc ion binding"/>
    <property type="evidence" value="ECO:0007669"/>
    <property type="project" value="UniProtKB-KW"/>
</dbReference>
<dbReference type="Pfam" id="PF12796">
    <property type="entry name" value="Ank_2"/>
    <property type="match status" value="1"/>
</dbReference>
<dbReference type="Pfam" id="PF01753">
    <property type="entry name" value="zf-MYND"/>
    <property type="match status" value="1"/>
</dbReference>
<protein>
    <recommendedName>
        <fullName evidence="8">MYND-type domain-containing protein</fullName>
    </recommendedName>
</protein>
<keyword evidence="2" id="KW-0677">Repeat</keyword>
<dbReference type="PROSITE" id="PS50088">
    <property type="entry name" value="ANK_REPEAT"/>
    <property type="match status" value="1"/>
</dbReference>
<reference evidence="9 10" key="1">
    <citation type="submission" date="2014-02" db="EMBL/GenBank/DDBJ databases">
        <title>Transposable element dynamics among asymbiotic and ectomycorrhizal Amanita fungi.</title>
        <authorList>
            <consortium name="DOE Joint Genome Institute"/>
            <person name="Hess J."/>
            <person name="Skrede I."/>
            <person name="Wolfe B."/>
            <person name="LaButti K."/>
            <person name="Ohm R.A."/>
            <person name="Grigoriev I.V."/>
            <person name="Pringle A."/>
        </authorList>
    </citation>
    <scope>NUCLEOTIDE SEQUENCE [LARGE SCALE GENOMIC DNA]</scope>
    <source>
        <strain evidence="9 10">SKay4041</strain>
    </source>
</reference>
<dbReference type="AlphaFoldDB" id="A0A2A9N8B9"/>
<proteinExistence type="predicted"/>
<dbReference type="OrthoDB" id="2924144at2759"/>
<dbReference type="STRING" id="703135.A0A2A9N8B9"/>
<keyword evidence="4" id="KW-0862">Zinc</keyword>